<dbReference type="AlphaFoldDB" id="A0A1G1WR02"/>
<evidence type="ECO:0000313" key="3">
    <source>
        <dbReference type="Proteomes" id="UP000177821"/>
    </source>
</evidence>
<dbReference type="Proteomes" id="UP000177821">
    <property type="component" value="Unassembled WGS sequence"/>
</dbReference>
<dbReference type="EMBL" id="MHCX01000006">
    <property type="protein sequence ID" value="OGY30158.1"/>
    <property type="molecule type" value="Genomic_DNA"/>
</dbReference>
<evidence type="ECO:0000313" key="2">
    <source>
        <dbReference type="EMBL" id="OGY30158.1"/>
    </source>
</evidence>
<accession>A0A1G1WR02</accession>
<protein>
    <submittedName>
        <fullName evidence="2">Uncharacterized protein</fullName>
    </submittedName>
</protein>
<comment type="caution">
    <text evidence="2">The sequence shown here is derived from an EMBL/GenBank/DDBJ whole genome shotgun (WGS) entry which is preliminary data.</text>
</comment>
<organism evidence="2 3">
    <name type="scientific">Candidatus Woykebacteria bacterium RIFCSPHIGHO2_02_FULL_43_16b</name>
    <dbReference type="NCBI Taxonomy" id="1802601"/>
    <lineage>
        <taxon>Bacteria</taxon>
        <taxon>Candidatus Woykeibacteriota</taxon>
    </lineage>
</organism>
<evidence type="ECO:0000256" key="1">
    <source>
        <dbReference type="SAM" id="MobiDB-lite"/>
    </source>
</evidence>
<name>A0A1G1WR02_9BACT</name>
<gene>
    <name evidence="2" type="ORF">A3J50_02505</name>
</gene>
<feature type="region of interest" description="Disordered" evidence="1">
    <location>
        <begin position="135"/>
        <end position="156"/>
    </location>
</feature>
<sequence>MSRRRKEMYLQRHVREAIQVWGKLTGGDIPHHVQSRPGGKRLVRGYGHAYLPAEVSPQLRALAWHRSDGHFSVTFIWLEIDLHPVGEAGSVSFHPEVIGVGDYGMGEFSPELREELVGALNRRIQQSLPLAWEEKPERPLEPPISQDEERRLLEPGELSEEERALWIPPGTIFEFGN</sequence>
<reference evidence="2 3" key="1">
    <citation type="journal article" date="2016" name="Nat. Commun.">
        <title>Thousands of microbial genomes shed light on interconnected biogeochemical processes in an aquifer system.</title>
        <authorList>
            <person name="Anantharaman K."/>
            <person name="Brown C.T."/>
            <person name="Hug L.A."/>
            <person name="Sharon I."/>
            <person name="Castelle C.J."/>
            <person name="Probst A.J."/>
            <person name="Thomas B.C."/>
            <person name="Singh A."/>
            <person name="Wilkins M.J."/>
            <person name="Karaoz U."/>
            <person name="Brodie E.L."/>
            <person name="Williams K.H."/>
            <person name="Hubbard S.S."/>
            <person name="Banfield J.F."/>
        </authorList>
    </citation>
    <scope>NUCLEOTIDE SEQUENCE [LARGE SCALE GENOMIC DNA]</scope>
</reference>
<proteinExistence type="predicted"/>